<gene>
    <name evidence="3" type="primary">ETRAMP4</name>
    <name evidence="3" type="ORF">PCHDS_000091400</name>
</gene>
<sequence>MKLAKALYFFAFLLAINIFAPGSNYYVQAKSDNSVGKGDNSLAQKIKRNKAAFISTLLTTIAVAAGTAYGAFHYHKYGTFANLFGRGKPHKGSSGRRGSLSRRSSKSGPSKKGPILTSITDGEMPINIEDLTGTRTPSAPYTVKLSKRK</sequence>
<evidence type="ECO:0000256" key="1">
    <source>
        <dbReference type="SAM" id="MobiDB-lite"/>
    </source>
</evidence>
<evidence type="ECO:0000313" key="4">
    <source>
        <dbReference type="Proteomes" id="UP000507536"/>
    </source>
</evidence>
<feature type="transmembrane region" description="Helical" evidence="2">
    <location>
        <begin position="51"/>
        <end position="72"/>
    </location>
</feature>
<feature type="compositionally biased region" description="Basic residues" evidence="1">
    <location>
        <begin position="87"/>
        <end position="105"/>
    </location>
</feature>
<dbReference type="AlphaFoldDB" id="A0A1C6XI30"/>
<reference evidence="3 4" key="1">
    <citation type="submission" date="2016-08" db="EMBL/GenBank/DDBJ databases">
        <authorList>
            <consortium name="Pathogen Informatics"/>
        </authorList>
    </citation>
    <scope>NUCLEOTIDE SEQUENCE [LARGE SCALE GENOMIC DNA]</scope>
    <source>
        <strain evidence="3 4">DS</strain>
    </source>
</reference>
<accession>A0A1C6XI30</accession>
<evidence type="ECO:0000313" key="3">
    <source>
        <dbReference type="EMBL" id="SCM03597.1"/>
    </source>
</evidence>
<dbReference type="InterPro" id="IPR006389">
    <property type="entry name" value="Early_transc_mb_plasmodium"/>
</dbReference>
<proteinExistence type="predicted"/>
<dbReference type="Proteomes" id="UP000507536">
    <property type="component" value="Chromosome 5"/>
</dbReference>
<feature type="region of interest" description="Disordered" evidence="1">
    <location>
        <begin position="84"/>
        <end position="149"/>
    </location>
</feature>
<name>A0A1C6XI30_PLACE</name>
<dbReference type="EMBL" id="LT608185">
    <property type="protein sequence ID" value="SCM03597.1"/>
    <property type="molecule type" value="Genomic_DNA"/>
</dbReference>
<keyword evidence="2" id="KW-0812">Transmembrane</keyword>
<feature type="transmembrane region" description="Helical" evidence="2">
    <location>
        <begin position="6"/>
        <end position="27"/>
    </location>
</feature>
<protein>
    <submittedName>
        <fullName evidence="3">Early transcribed membrane protein</fullName>
    </submittedName>
</protein>
<keyword evidence="2" id="KW-0472">Membrane</keyword>
<dbReference type="Pfam" id="PF09716">
    <property type="entry name" value="ETRAMP"/>
    <property type="match status" value="1"/>
</dbReference>
<dbReference type="NCBIfam" id="TIGR01495">
    <property type="entry name" value="ETRAMP"/>
    <property type="match status" value="1"/>
</dbReference>
<organism evidence="3 4">
    <name type="scientific">Plasmodium chabaudi adami</name>
    <dbReference type="NCBI Taxonomy" id="5826"/>
    <lineage>
        <taxon>Eukaryota</taxon>
        <taxon>Sar</taxon>
        <taxon>Alveolata</taxon>
        <taxon>Apicomplexa</taxon>
        <taxon>Aconoidasida</taxon>
        <taxon>Haemosporida</taxon>
        <taxon>Plasmodiidae</taxon>
        <taxon>Plasmodium</taxon>
        <taxon>Plasmodium (Vinckeia)</taxon>
    </lineage>
</organism>
<keyword evidence="2" id="KW-1133">Transmembrane helix</keyword>
<evidence type="ECO:0000256" key="2">
    <source>
        <dbReference type="SAM" id="Phobius"/>
    </source>
</evidence>